<feature type="compositionally biased region" description="Polar residues" evidence="2">
    <location>
        <begin position="549"/>
        <end position="560"/>
    </location>
</feature>
<feature type="region of interest" description="Disordered" evidence="2">
    <location>
        <begin position="482"/>
        <end position="619"/>
    </location>
</feature>
<sequence length="647" mass="74299">MSRTTDSIGHWEDLETWLSVATDSLLPKAAETLRHQTQDQLDDNIANLMKQDPSQSYSHKELAKITGSLSHTLIATLKLSDRHAAHLQQELTRAQRRVEQLELEAQERQEGHDEVEQGAEEEITRLKETLAAAIQEMERGKADHADLSSKLQYAEQLLEKAKADFRDKNGRIKALETHLDESRNEISRLTLQLDYIKEKSDSIREELRHAYELRPEPTRTRRAPVSPLPSRTGSPVPRLTREQKGEGAVLKHSPTPSEEPYLTTKLRELAPASHRASHGLDLKDLDKLARNIGKFTPSVPGSQDVQAYLQDVDFHLEMRLNVTDKDRLYLLRTTASPDVRSFLDRQPAHTKADYHLLREALIKEFADPESEQGLVAALETRQGRHESPQAYYSRLRRAYFGTRNEPNMEDDLNFKTLFLRNLHPGVSHHLGVLACPRTMNAQQLRDLAQKAYGKQKMASEKGAKTPTVLDFNTQSQGLALEGAQHQDHAKPPHKEWNTPSSNRERDSHAGTRPKQRNNRWDGPRGRQHSPGRHWEKPWDQSRPRETQWDRSWNQPNSFGNSRGKGSWESNGTSKGKRQTHPGAPSPRNQRRNSQRFQADQAQTESTQEQNTSPCFDSQELMKMMMKEFFHRKEEDRKWEKKEKPESA</sequence>
<protein>
    <submittedName>
        <fullName evidence="3">Uncharacterized LOC107716982</fullName>
    </submittedName>
</protein>
<keyword evidence="4" id="KW-1185">Reference proteome</keyword>
<feature type="compositionally biased region" description="Basic and acidic residues" evidence="2">
    <location>
        <begin position="532"/>
        <end position="548"/>
    </location>
</feature>
<evidence type="ECO:0000313" key="4">
    <source>
        <dbReference type="Proteomes" id="UP000472270"/>
    </source>
</evidence>
<dbReference type="KEGG" id="srx:107716982"/>
<name>A0A673GDA1_9TELE</name>
<dbReference type="Ensembl" id="ENSSRHT00000013924.1">
    <property type="protein sequence ID" value="ENSSRHP00000013448.1"/>
    <property type="gene ID" value="ENSSRHG00000007588.1"/>
</dbReference>
<organism evidence="3 4">
    <name type="scientific">Sinocyclocheilus rhinocerous</name>
    <dbReference type="NCBI Taxonomy" id="307959"/>
    <lineage>
        <taxon>Eukaryota</taxon>
        <taxon>Metazoa</taxon>
        <taxon>Chordata</taxon>
        <taxon>Craniata</taxon>
        <taxon>Vertebrata</taxon>
        <taxon>Euteleostomi</taxon>
        <taxon>Actinopterygii</taxon>
        <taxon>Neopterygii</taxon>
        <taxon>Teleostei</taxon>
        <taxon>Ostariophysi</taxon>
        <taxon>Cypriniformes</taxon>
        <taxon>Cyprinidae</taxon>
        <taxon>Cyprininae</taxon>
        <taxon>Sinocyclocheilus</taxon>
    </lineage>
</organism>
<reference evidence="3" key="1">
    <citation type="submission" date="2025-08" db="UniProtKB">
        <authorList>
            <consortium name="Ensembl"/>
        </authorList>
    </citation>
    <scope>IDENTIFICATION</scope>
</reference>
<proteinExistence type="predicted"/>
<gene>
    <name evidence="3" type="primary">LOC107716982</name>
</gene>
<accession>A0A673GDA1</accession>
<dbReference type="AlphaFoldDB" id="A0A673GDA1"/>
<feature type="compositionally biased region" description="Basic and acidic residues" evidence="2">
    <location>
        <begin position="484"/>
        <end position="509"/>
    </location>
</feature>
<dbReference type="Proteomes" id="UP000472270">
    <property type="component" value="Unassembled WGS sequence"/>
</dbReference>
<dbReference type="OrthoDB" id="8936501at2759"/>
<reference evidence="3" key="2">
    <citation type="submission" date="2025-09" db="UniProtKB">
        <authorList>
            <consortium name="Ensembl"/>
        </authorList>
    </citation>
    <scope>IDENTIFICATION</scope>
</reference>
<evidence type="ECO:0000256" key="1">
    <source>
        <dbReference type="SAM" id="Coils"/>
    </source>
</evidence>
<dbReference type="GeneID" id="107716982"/>
<feature type="region of interest" description="Disordered" evidence="2">
    <location>
        <begin position="215"/>
        <end position="259"/>
    </location>
</feature>
<evidence type="ECO:0000313" key="3">
    <source>
        <dbReference type="Ensembl" id="ENSSRHP00000013448.1"/>
    </source>
</evidence>
<feature type="coiled-coil region" evidence="1">
    <location>
        <begin position="77"/>
        <end position="199"/>
    </location>
</feature>
<evidence type="ECO:0000256" key="2">
    <source>
        <dbReference type="SAM" id="MobiDB-lite"/>
    </source>
</evidence>
<dbReference type="RefSeq" id="XP_016379109.1">
    <property type="nucleotide sequence ID" value="XM_016523623.1"/>
</dbReference>
<feature type="compositionally biased region" description="Polar residues" evidence="2">
    <location>
        <begin position="594"/>
        <end position="615"/>
    </location>
</feature>
<keyword evidence="1" id="KW-0175">Coiled coil</keyword>